<evidence type="ECO:0000256" key="2">
    <source>
        <dbReference type="ARBA" id="ARBA00022553"/>
    </source>
</evidence>
<dbReference type="InterPro" id="IPR034953">
    <property type="entry name" value="RGS_RGS4"/>
</dbReference>
<dbReference type="PRINTS" id="PR01301">
    <property type="entry name" value="RGSPROTEIN"/>
</dbReference>
<organism evidence="9 10">
    <name type="scientific">Gulo gulo</name>
    <name type="common">Wolverine</name>
    <name type="synonym">Gluton</name>
    <dbReference type="NCBI Taxonomy" id="48420"/>
    <lineage>
        <taxon>Eukaryota</taxon>
        <taxon>Metazoa</taxon>
        <taxon>Chordata</taxon>
        <taxon>Craniata</taxon>
        <taxon>Vertebrata</taxon>
        <taxon>Euteleostomi</taxon>
        <taxon>Mammalia</taxon>
        <taxon>Eutheria</taxon>
        <taxon>Laurasiatheria</taxon>
        <taxon>Carnivora</taxon>
        <taxon>Caniformia</taxon>
        <taxon>Musteloidea</taxon>
        <taxon>Mustelidae</taxon>
        <taxon>Guloninae</taxon>
        <taxon>Gulo</taxon>
    </lineage>
</organism>
<dbReference type="EMBL" id="CYRY02046047">
    <property type="protein sequence ID" value="VCX41617.1"/>
    <property type="molecule type" value="Genomic_DNA"/>
</dbReference>
<dbReference type="InterPro" id="IPR036305">
    <property type="entry name" value="RGS_sf"/>
</dbReference>
<evidence type="ECO:0000256" key="4">
    <source>
        <dbReference type="ARBA" id="ARBA00023139"/>
    </source>
</evidence>
<dbReference type="CDD" id="cd08714">
    <property type="entry name" value="RGS_RGS4"/>
    <property type="match status" value="1"/>
</dbReference>
<feature type="non-terminal residue" evidence="9">
    <location>
        <position position="1"/>
    </location>
</feature>
<dbReference type="Gene3D" id="1.10.196.10">
    <property type="match status" value="1"/>
</dbReference>
<keyword evidence="10" id="KW-1185">Reference proteome</keyword>
<dbReference type="Gene3D" id="1.10.167.10">
    <property type="entry name" value="Regulator of G-protein Signalling 4, domain 2"/>
    <property type="match status" value="1"/>
</dbReference>
<dbReference type="FunFam" id="1.10.167.10:FF:000001">
    <property type="entry name" value="Putative regulator of g-protein signaling 12"/>
    <property type="match status" value="1"/>
</dbReference>
<reference evidence="9 10" key="1">
    <citation type="submission" date="2018-10" db="EMBL/GenBank/DDBJ databases">
        <authorList>
            <person name="Ekblom R."/>
            <person name="Jareborg N."/>
        </authorList>
    </citation>
    <scope>NUCLEOTIDE SEQUENCE [LARGE SCALE GENOMIC DNA]</scope>
    <source>
        <tissue evidence="9">Muscle</tissue>
    </source>
</reference>
<protein>
    <recommendedName>
        <fullName evidence="1">Regulator of G-protein signaling 4</fullName>
    </recommendedName>
</protein>
<gene>
    <name evidence="9" type="ORF">BN2614_LOCUS1</name>
</gene>
<dbReference type="PROSITE" id="PS50132">
    <property type="entry name" value="RGS"/>
    <property type="match status" value="1"/>
</dbReference>
<dbReference type="InterPro" id="IPR024066">
    <property type="entry name" value="RGS_subdom1/3"/>
</dbReference>
<evidence type="ECO:0000313" key="9">
    <source>
        <dbReference type="EMBL" id="VCX41617.1"/>
    </source>
</evidence>
<dbReference type="InterPro" id="IPR016137">
    <property type="entry name" value="RGS"/>
</dbReference>
<keyword evidence="3" id="KW-0734">Signal transduction inhibitor</keyword>
<dbReference type="Pfam" id="PF00615">
    <property type="entry name" value="RGS"/>
    <property type="match status" value="1"/>
</dbReference>
<dbReference type="GO" id="GO:0009968">
    <property type="term" value="P:negative regulation of signal transduction"/>
    <property type="evidence" value="ECO:0007669"/>
    <property type="project" value="UniProtKB-KW"/>
</dbReference>
<comment type="function">
    <text evidence="6">Inhibits signal transduction by increasing the GTPase activity of G protein alpha subunits thereby driving them into their inactive GDP-bound form. Activity on G(z)-alpha is inhibited by phosphorylation of the G-protein. Activity on G(z)-alpha and G(i)-alpha-1 is inhibited by palmitoylation of the G-protein.</text>
</comment>
<evidence type="ECO:0000256" key="6">
    <source>
        <dbReference type="ARBA" id="ARBA00025480"/>
    </source>
</evidence>
<dbReference type="PANTHER" id="PTHR10845">
    <property type="entry name" value="REGULATOR OF G PROTEIN SIGNALING"/>
    <property type="match status" value="1"/>
</dbReference>
<comment type="caution">
    <text evidence="9">The sequence shown here is derived from an EMBL/GenBank/DDBJ whole genome shotgun (WGS) entry which is preliminary data.</text>
</comment>
<dbReference type="Proteomes" id="UP000269945">
    <property type="component" value="Unassembled WGS sequence"/>
</dbReference>
<feature type="domain" description="RGS" evidence="8">
    <location>
        <begin position="131"/>
        <end position="247"/>
    </location>
</feature>
<dbReference type="InterPro" id="IPR044926">
    <property type="entry name" value="RGS_subdomain_2"/>
</dbReference>
<dbReference type="SMART" id="SM00315">
    <property type="entry name" value="RGS"/>
    <property type="match status" value="1"/>
</dbReference>
<evidence type="ECO:0000256" key="1">
    <source>
        <dbReference type="ARBA" id="ARBA00020122"/>
    </source>
</evidence>
<keyword evidence="5" id="KW-0449">Lipoprotein</keyword>
<dbReference type="AlphaFoldDB" id="A0A9X9MCR8"/>
<evidence type="ECO:0000256" key="5">
    <source>
        <dbReference type="ARBA" id="ARBA00023288"/>
    </source>
</evidence>
<evidence type="ECO:0000313" key="10">
    <source>
        <dbReference type="Proteomes" id="UP000269945"/>
    </source>
</evidence>
<dbReference type="SUPFAM" id="SSF48097">
    <property type="entry name" value="Regulator of G-protein signaling, RGS"/>
    <property type="match status" value="1"/>
</dbReference>
<accession>A0A9X9MCR8</accession>
<keyword evidence="2" id="KW-0597">Phosphoprotein</keyword>
<evidence type="ECO:0000256" key="3">
    <source>
        <dbReference type="ARBA" id="ARBA00022700"/>
    </source>
</evidence>
<sequence length="274" mass="30509">VAAGRRFQSCRLIGRAAALGYKRDPGRLRSSSEESDGIFSGERPSALKTEATALPAAFPPQLANPTPNKMCKGLAGLPASCLRSAKDMKHRLGFLLQKSDSCEHNSSHSKKDKVVVCQRVSQEEVKKWAESLENLISHECGLAAFKAFLKSEYSEENIDFWISCEEYKKIKSPSKLSPKAKKIYNEFISVQATKEVNLDSCTREETSRNMLEPTITCFDEAQKRIFNLMEKDSYRRFLKSRFYLDLANSSSAGSEKQKGAKSSADCPSLVPQCA</sequence>
<evidence type="ECO:0000256" key="7">
    <source>
        <dbReference type="SAM" id="MobiDB-lite"/>
    </source>
</evidence>
<feature type="region of interest" description="Disordered" evidence="7">
    <location>
        <begin position="249"/>
        <end position="274"/>
    </location>
</feature>
<name>A0A9X9MCR8_GULGU</name>
<proteinExistence type="predicted"/>
<dbReference type="FunFam" id="1.10.196.10:FF:000001">
    <property type="entry name" value="Regulator of G-protein signaling 8"/>
    <property type="match status" value="1"/>
</dbReference>
<keyword evidence="4" id="KW-0564">Palmitate</keyword>
<evidence type="ECO:0000259" key="8">
    <source>
        <dbReference type="PROSITE" id="PS50132"/>
    </source>
</evidence>
<dbReference type="PANTHER" id="PTHR10845:SF184">
    <property type="entry name" value="REGULATOR OF G-PROTEIN SIGNALING 4"/>
    <property type="match status" value="1"/>
</dbReference>